<proteinExistence type="predicted"/>
<keyword evidence="3" id="KW-1185">Reference proteome</keyword>
<evidence type="ECO:0000313" key="2">
    <source>
        <dbReference type="EMBL" id="MCP9612891.1"/>
    </source>
</evidence>
<accession>A0ABT1MNM4</accession>
<evidence type="ECO:0008006" key="4">
    <source>
        <dbReference type="Google" id="ProtNLM"/>
    </source>
</evidence>
<evidence type="ECO:0000256" key="1">
    <source>
        <dbReference type="SAM" id="Phobius"/>
    </source>
</evidence>
<keyword evidence="1" id="KW-0812">Transmembrane</keyword>
<protein>
    <recommendedName>
        <fullName evidence="4">Gliding motility-associated lipoprotein GldD</fullName>
    </recommendedName>
</protein>
<organism evidence="2 3">
    <name type="scientific">Coprobacter tertius</name>
    <dbReference type="NCBI Taxonomy" id="2944915"/>
    <lineage>
        <taxon>Bacteria</taxon>
        <taxon>Pseudomonadati</taxon>
        <taxon>Bacteroidota</taxon>
        <taxon>Bacteroidia</taxon>
        <taxon>Bacteroidales</taxon>
        <taxon>Barnesiellaceae</taxon>
        <taxon>Coprobacter</taxon>
    </lineage>
</organism>
<dbReference type="Pfam" id="PF25593">
    <property type="entry name" value="GldD_lipo"/>
    <property type="match status" value="1"/>
</dbReference>
<dbReference type="Proteomes" id="UP001205603">
    <property type="component" value="Unassembled WGS sequence"/>
</dbReference>
<keyword evidence="1" id="KW-1133">Transmembrane helix</keyword>
<sequence>MKYKQKYHFHILLWIYGTILLLISFISCKPDYTPKPDAYYRIEIPAPEYQIADIDLPVSFETSVYTQIIQDSIHKNSNWFNILYPAYKATLYCSFEKVRNKKELIKILQENKELVYRHTVRADAIEAKEYEAPDSKLFATLYHLTGNSATPLQFVVTDSSNYMLRGALYFDNQVKNDSVAPVVDYITQDVVHLIESINKN</sequence>
<name>A0ABT1MNM4_9BACT</name>
<gene>
    <name evidence="2" type="ORF">NMU02_12395</name>
</gene>
<evidence type="ECO:0000313" key="3">
    <source>
        <dbReference type="Proteomes" id="UP001205603"/>
    </source>
</evidence>
<reference evidence="2 3" key="1">
    <citation type="submission" date="2022-07" db="EMBL/GenBank/DDBJ databases">
        <title>Fecal culturing of patients with breast cancer.</title>
        <authorList>
            <person name="Teng N.M.Y."/>
            <person name="Kiu R."/>
            <person name="Evans R."/>
            <person name="Baker D.J."/>
            <person name="Zenner C."/>
            <person name="Robinson S.D."/>
            <person name="Hall L.J."/>
        </authorList>
    </citation>
    <scope>NUCLEOTIDE SEQUENCE [LARGE SCALE GENOMIC DNA]</scope>
    <source>
        <strain evidence="2 3">LH1063</strain>
    </source>
</reference>
<dbReference type="PROSITE" id="PS51257">
    <property type="entry name" value="PROKAR_LIPOPROTEIN"/>
    <property type="match status" value="1"/>
</dbReference>
<keyword evidence="1" id="KW-0472">Membrane</keyword>
<dbReference type="EMBL" id="JANDHW010000016">
    <property type="protein sequence ID" value="MCP9612891.1"/>
    <property type="molecule type" value="Genomic_DNA"/>
</dbReference>
<dbReference type="InterPro" id="IPR019850">
    <property type="entry name" value="GldD-like"/>
</dbReference>
<feature type="transmembrane region" description="Helical" evidence="1">
    <location>
        <begin position="7"/>
        <end position="26"/>
    </location>
</feature>
<dbReference type="RefSeq" id="WP_255028270.1">
    <property type="nucleotide sequence ID" value="NZ_JANDHW010000016.1"/>
</dbReference>
<comment type="caution">
    <text evidence="2">The sequence shown here is derived from an EMBL/GenBank/DDBJ whole genome shotgun (WGS) entry which is preliminary data.</text>
</comment>